<evidence type="ECO:0000313" key="5">
    <source>
        <dbReference type="EMBL" id="EMS55776.1"/>
    </source>
</evidence>
<dbReference type="STRING" id="4572.M7Z857"/>
<keyword evidence="4" id="KW-0732">Signal</keyword>
<name>M7Z857_TRIUA</name>
<keyword evidence="3" id="KW-0964">Secreted</keyword>
<comment type="subcellular location">
    <subcellularLocation>
        <location evidence="1">Secreted</location>
    </subcellularLocation>
</comment>
<dbReference type="InterPro" id="IPR007112">
    <property type="entry name" value="Expansin/allergen_DPBB_dom"/>
</dbReference>
<accession>M7Z857</accession>
<protein>
    <submittedName>
        <fullName evidence="5">Expansin-B11</fullName>
    </submittedName>
</protein>
<dbReference type="Pfam" id="PF03330">
    <property type="entry name" value="DPBB_1"/>
    <property type="match status" value="1"/>
</dbReference>
<organism evidence="5">
    <name type="scientific">Triticum urartu</name>
    <name type="common">Red wild einkorn</name>
    <name type="synonym">Crithodium urartu</name>
    <dbReference type="NCBI Taxonomy" id="4572"/>
    <lineage>
        <taxon>Eukaryota</taxon>
        <taxon>Viridiplantae</taxon>
        <taxon>Streptophyta</taxon>
        <taxon>Embryophyta</taxon>
        <taxon>Tracheophyta</taxon>
        <taxon>Spermatophyta</taxon>
        <taxon>Magnoliopsida</taxon>
        <taxon>Liliopsida</taxon>
        <taxon>Poales</taxon>
        <taxon>Poaceae</taxon>
        <taxon>BOP clade</taxon>
        <taxon>Pooideae</taxon>
        <taxon>Triticodae</taxon>
        <taxon>Triticeae</taxon>
        <taxon>Triticinae</taxon>
        <taxon>Triticum</taxon>
    </lineage>
</organism>
<sequence>MGKTCSFVLLGALVVLSQVVSPIACSGKLAKAAGHHKPAAVKGHKDQTTTNPSSSAAYGGGWLPAGATYYGNPNGAGSDGGACGYQTAVGYRPFSSMIAAGSSPLFMAGMGCGACYDVKCTSNSACSGKPVTVVITDLSPGNLYPGEPCHFDMSGTALGAMAKPGMADKLRAGGGIRMQYKRTPAPVVTTARPPGNRSPGEPCHFDMSGTALGAMAKPGMADKLRAGGVIRMQYKRVPCKYPGVNIAFRVDQGSNPFYFKTLIEFVGDDGDLKAVALKEAGSGAWTPMAQDWGALWRLNNGRRLRAPFCLKLTSDSGRVLVVNNVIPANWKAGATYRSLVNYR</sequence>
<dbReference type="Pfam" id="PF01357">
    <property type="entry name" value="Expansin_C"/>
    <property type="match status" value="1"/>
</dbReference>
<dbReference type="OMA" id="FLDIGNC"/>
<gene>
    <name evidence="5" type="ORF">TRIUR3_30903</name>
</gene>
<evidence type="ECO:0000256" key="1">
    <source>
        <dbReference type="ARBA" id="ARBA00004613"/>
    </source>
</evidence>
<dbReference type="EMBL" id="KD166727">
    <property type="protein sequence ID" value="EMS55776.1"/>
    <property type="molecule type" value="Genomic_DNA"/>
</dbReference>
<dbReference type="InterPro" id="IPR036908">
    <property type="entry name" value="RlpA-like_sf"/>
</dbReference>
<dbReference type="InterPro" id="IPR009009">
    <property type="entry name" value="RlpA-like_DPBB"/>
</dbReference>
<reference evidence="5" key="1">
    <citation type="journal article" date="2013" name="Nature">
        <title>Draft genome of the wheat A-genome progenitor Triticum urartu.</title>
        <authorList>
            <person name="Ling H.Q."/>
            <person name="Zhao S."/>
            <person name="Liu D."/>
            <person name="Wang J."/>
            <person name="Sun H."/>
            <person name="Zhang C."/>
            <person name="Fan H."/>
            <person name="Li D."/>
            <person name="Dong L."/>
            <person name="Tao Y."/>
            <person name="Gao C."/>
            <person name="Wu H."/>
            <person name="Li Y."/>
            <person name="Cui Y."/>
            <person name="Guo X."/>
            <person name="Zheng S."/>
            <person name="Wang B."/>
            <person name="Yu K."/>
            <person name="Liang Q."/>
            <person name="Yang W."/>
            <person name="Lou X."/>
            <person name="Chen J."/>
            <person name="Feng M."/>
            <person name="Jian J."/>
            <person name="Zhang X."/>
            <person name="Luo G."/>
            <person name="Jiang Y."/>
            <person name="Liu J."/>
            <person name="Wang Z."/>
            <person name="Sha Y."/>
            <person name="Zhang B."/>
            <person name="Wu H."/>
            <person name="Tang D."/>
            <person name="Shen Q."/>
            <person name="Xue P."/>
            <person name="Zou S."/>
            <person name="Wang X."/>
            <person name="Liu X."/>
            <person name="Wang F."/>
            <person name="Yang Y."/>
            <person name="An X."/>
            <person name="Dong Z."/>
            <person name="Zhang K."/>
            <person name="Zhang X."/>
            <person name="Luo M.C."/>
            <person name="Dvorak J."/>
            <person name="Tong Y."/>
            <person name="Wang J."/>
            <person name="Yang H."/>
            <person name="Li Z."/>
            <person name="Wang D."/>
            <person name="Zhang A."/>
            <person name="Wang J."/>
        </authorList>
    </citation>
    <scope>NUCLEOTIDE SEQUENCE</scope>
</reference>
<dbReference type="PRINTS" id="PR00829">
    <property type="entry name" value="LOLP1ALLERGN"/>
</dbReference>
<evidence type="ECO:0000256" key="3">
    <source>
        <dbReference type="ARBA" id="ARBA00022525"/>
    </source>
</evidence>
<dbReference type="PANTHER" id="PTHR31692:SF115">
    <property type="entry name" value="EXPANSIN"/>
    <property type="match status" value="1"/>
</dbReference>
<dbReference type="GO" id="GO:0005576">
    <property type="term" value="C:extracellular region"/>
    <property type="evidence" value="ECO:0007669"/>
    <property type="project" value="UniProtKB-SubCell"/>
</dbReference>
<dbReference type="PROSITE" id="PS50843">
    <property type="entry name" value="EXPANSIN_CBD"/>
    <property type="match status" value="1"/>
</dbReference>
<evidence type="ECO:0000256" key="4">
    <source>
        <dbReference type="ARBA" id="ARBA00022729"/>
    </source>
</evidence>
<dbReference type="AlphaFoldDB" id="M7Z857"/>
<dbReference type="eggNOG" id="ENOG502R6FD">
    <property type="taxonomic scope" value="Eukaryota"/>
</dbReference>
<dbReference type="InterPro" id="IPR005795">
    <property type="entry name" value="LolPI"/>
</dbReference>
<dbReference type="CDD" id="cd22275">
    <property type="entry name" value="DPBB_EXPB_N"/>
    <property type="match status" value="1"/>
</dbReference>
<dbReference type="InterPro" id="IPR007117">
    <property type="entry name" value="Expansin_CBD"/>
</dbReference>
<dbReference type="SMART" id="SM00837">
    <property type="entry name" value="DPBB_1"/>
    <property type="match status" value="1"/>
</dbReference>
<dbReference type="PRINTS" id="PR01225">
    <property type="entry name" value="EXPANSNFAMLY"/>
</dbReference>
<proteinExistence type="inferred from homology"/>
<dbReference type="SUPFAM" id="SSF50685">
    <property type="entry name" value="Barwin-like endoglucanases"/>
    <property type="match status" value="2"/>
</dbReference>
<dbReference type="Gene3D" id="2.60.40.760">
    <property type="entry name" value="Expansin, cellulose-binding-like domain"/>
    <property type="match status" value="1"/>
</dbReference>
<dbReference type="SUPFAM" id="SSF49590">
    <property type="entry name" value="PHL pollen allergen"/>
    <property type="match status" value="1"/>
</dbReference>
<dbReference type="InterPro" id="IPR007118">
    <property type="entry name" value="Expan_Lol_pI"/>
</dbReference>
<dbReference type="PROSITE" id="PS50842">
    <property type="entry name" value="EXPANSIN_EG45"/>
    <property type="match status" value="1"/>
</dbReference>
<dbReference type="PANTHER" id="PTHR31692">
    <property type="entry name" value="EXPANSIN-B3"/>
    <property type="match status" value="1"/>
</dbReference>
<evidence type="ECO:0000256" key="2">
    <source>
        <dbReference type="ARBA" id="ARBA00005650"/>
    </source>
</evidence>
<dbReference type="InterPro" id="IPR036749">
    <property type="entry name" value="Expansin_CBD_sf"/>
</dbReference>
<dbReference type="Gene3D" id="2.40.40.10">
    <property type="entry name" value="RlpA-like domain"/>
    <property type="match status" value="2"/>
</dbReference>
<comment type="similarity">
    <text evidence="2">Belongs to the expansin family. Expansin B subfamily.</text>
</comment>